<dbReference type="AlphaFoldDB" id="A0A0M4EDJ8"/>
<dbReference type="OMA" id="AIWFPWY"/>
<keyword evidence="3" id="KW-0677">Repeat</keyword>
<dbReference type="InterPro" id="IPR020858">
    <property type="entry name" value="Serum_albumin-like"/>
</dbReference>
<evidence type="ECO:0000313" key="8">
    <source>
        <dbReference type="Proteomes" id="UP000494163"/>
    </source>
</evidence>
<reference evidence="7 8" key="1">
    <citation type="submission" date="2015-08" db="EMBL/GenBank/DDBJ databases">
        <title>Ancestral chromatin configuration constrains chromatin evolution on differentiating sex chromosomes in Drosophila.</title>
        <authorList>
            <person name="Zhou Q."/>
            <person name="Bachtrog D."/>
        </authorList>
    </citation>
    <scope>NUCLEOTIDE SEQUENCE [LARGE SCALE GENOMIC DNA]</scope>
    <source>
        <tissue evidence="7">Whole larvae</tissue>
    </source>
</reference>
<evidence type="ECO:0000256" key="4">
    <source>
        <dbReference type="SAM" id="MobiDB-lite"/>
    </source>
</evidence>
<keyword evidence="2" id="KW-0964">Secreted</keyword>
<feature type="compositionally biased region" description="Gly residues" evidence="4">
    <location>
        <begin position="59"/>
        <end position="68"/>
    </location>
</feature>
<dbReference type="Proteomes" id="UP000494163">
    <property type="component" value="Chromosome 2L"/>
</dbReference>
<evidence type="ECO:0000256" key="6">
    <source>
        <dbReference type="SAM" id="SignalP"/>
    </source>
</evidence>
<evidence type="ECO:0000256" key="5">
    <source>
        <dbReference type="SAM" id="Phobius"/>
    </source>
</evidence>
<feature type="signal peptide" evidence="6">
    <location>
        <begin position="1"/>
        <end position="16"/>
    </location>
</feature>
<feature type="transmembrane region" description="Helical" evidence="5">
    <location>
        <begin position="265"/>
        <end position="284"/>
    </location>
</feature>
<feature type="region of interest" description="Disordered" evidence="4">
    <location>
        <begin position="33"/>
        <end position="71"/>
    </location>
</feature>
<dbReference type="EMBL" id="CP012523">
    <property type="protein sequence ID" value="ALC39922.1"/>
    <property type="molecule type" value="Genomic_DNA"/>
</dbReference>
<proteinExistence type="predicted"/>
<dbReference type="GO" id="GO:0005615">
    <property type="term" value="C:extracellular space"/>
    <property type="evidence" value="ECO:0007669"/>
    <property type="project" value="InterPro"/>
</dbReference>
<evidence type="ECO:0000313" key="7">
    <source>
        <dbReference type="EMBL" id="ALC39922.1"/>
    </source>
</evidence>
<gene>
    <name evidence="7" type="ORF">Dbus_chr2Lg2007</name>
</gene>
<keyword evidence="8" id="KW-1185">Reference proteome</keyword>
<name>A0A0M4EDJ8_DROBS</name>
<sequence length="285" mass="31198">MSVLLLLLLHGQGAQSIWFPWYFHRYGLEPHSARHGGRGGSGGKTPCPPGYELRSSKGPSGGGTGGKAKGPSSLCDDNPLVMQLARLYLVSPERIVLLLAQPLMLETCAEINDVLEHIESATSSCVLTDDNIYGKLRDGLSYYKTEVCDGGGEDGSNRKRCTDLNEAHNCIKELRTDMIECEAPADWYEWHNATKVCQNFNDVLDCYYTRTAMLCGLDAAKQLRSFAGDSMGRALVHKCVVNKRLPRVSDPMPNLSAASWLKSSLVPIVVVVVVPLQLAVYLLLV</sequence>
<accession>A0A0M4EDJ8</accession>
<evidence type="ECO:0000256" key="3">
    <source>
        <dbReference type="ARBA" id="ARBA00022737"/>
    </source>
</evidence>
<dbReference type="OrthoDB" id="6606974at2759"/>
<keyword evidence="5" id="KW-0812">Transmembrane</keyword>
<evidence type="ECO:0000256" key="1">
    <source>
        <dbReference type="ARBA" id="ARBA00004613"/>
    </source>
</evidence>
<dbReference type="SUPFAM" id="SSF48552">
    <property type="entry name" value="Serum albumin-like"/>
    <property type="match status" value="1"/>
</dbReference>
<keyword evidence="5" id="KW-1133">Transmembrane helix</keyword>
<keyword evidence="5" id="KW-0472">Membrane</keyword>
<comment type="subcellular location">
    <subcellularLocation>
        <location evidence="1">Secreted</location>
    </subcellularLocation>
</comment>
<protein>
    <submittedName>
        <fullName evidence="7">CG4891</fullName>
    </submittedName>
</protein>
<organism evidence="7 8">
    <name type="scientific">Drosophila busckii</name>
    <name type="common">Fruit fly</name>
    <dbReference type="NCBI Taxonomy" id="30019"/>
    <lineage>
        <taxon>Eukaryota</taxon>
        <taxon>Metazoa</taxon>
        <taxon>Ecdysozoa</taxon>
        <taxon>Arthropoda</taxon>
        <taxon>Hexapoda</taxon>
        <taxon>Insecta</taxon>
        <taxon>Pterygota</taxon>
        <taxon>Neoptera</taxon>
        <taxon>Endopterygota</taxon>
        <taxon>Diptera</taxon>
        <taxon>Brachycera</taxon>
        <taxon>Muscomorpha</taxon>
        <taxon>Ephydroidea</taxon>
        <taxon>Drosophilidae</taxon>
        <taxon>Drosophila</taxon>
    </lineage>
</organism>
<feature type="chain" id="PRO_5005793420" evidence="6">
    <location>
        <begin position="17"/>
        <end position="285"/>
    </location>
</feature>
<evidence type="ECO:0000256" key="2">
    <source>
        <dbReference type="ARBA" id="ARBA00022525"/>
    </source>
</evidence>
<keyword evidence="6" id="KW-0732">Signal</keyword>